<dbReference type="GO" id="GO:0030322">
    <property type="term" value="P:stabilization of membrane potential"/>
    <property type="evidence" value="ECO:0007669"/>
    <property type="project" value="TreeGrafter"/>
</dbReference>
<evidence type="ECO:0000256" key="5">
    <source>
        <dbReference type="ARBA" id="ARBA00022989"/>
    </source>
</evidence>
<comment type="subcellular location">
    <subcellularLocation>
        <location evidence="1">Membrane</location>
        <topology evidence="1">Multi-pass membrane protein</topology>
    </subcellularLocation>
</comment>
<keyword evidence="10" id="KW-0175">Coiled coil</keyword>
<feature type="coiled-coil region" evidence="10">
    <location>
        <begin position="60"/>
        <end position="154"/>
    </location>
</feature>
<keyword evidence="2 9" id="KW-0813">Transport</keyword>
<feature type="transmembrane region" description="Helical" evidence="12">
    <location>
        <begin position="1653"/>
        <end position="1671"/>
    </location>
</feature>
<feature type="transmembrane region" description="Helical" evidence="12">
    <location>
        <begin position="1573"/>
        <end position="1593"/>
    </location>
</feature>
<dbReference type="GO" id="GO:0005886">
    <property type="term" value="C:plasma membrane"/>
    <property type="evidence" value="ECO:0007669"/>
    <property type="project" value="TreeGrafter"/>
</dbReference>
<evidence type="ECO:0000256" key="9">
    <source>
        <dbReference type="RuleBase" id="RU003857"/>
    </source>
</evidence>
<keyword evidence="6 9" id="KW-0406">Ion transport</keyword>
<evidence type="ECO:0000256" key="3">
    <source>
        <dbReference type="ARBA" id="ARBA00022692"/>
    </source>
</evidence>
<dbReference type="PANTHER" id="PTHR11003:SF30">
    <property type="entry name" value="POTASSIUM CHANNEL SUBFAMILY K MEMBER 4"/>
    <property type="match status" value="1"/>
</dbReference>
<accession>A0A8X7XKT0</accession>
<dbReference type="Pfam" id="PF07885">
    <property type="entry name" value="Ion_trans_2"/>
    <property type="match status" value="2"/>
</dbReference>
<feature type="coiled-coil region" evidence="10">
    <location>
        <begin position="259"/>
        <end position="293"/>
    </location>
</feature>
<evidence type="ECO:0000256" key="11">
    <source>
        <dbReference type="SAM" id="MobiDB-lite"/>
    </source>
</evidence>
<feature type="domain" description="Potassium channel" evidence="13">
    <location>
        <begin position="1629"/>
        <end position="1714"/>
    </location>
</feature>
<comment type="caution">
    <text evidence="14">The sequence shown here is derived from an EMBL/GenBank/DDBJ whole genome shotgun (WGS) entry which is preliminary data.</text>
</comment>
<dbReference type="PANTHER" id="PTHR11003">
    <property type="entry name" value="POTASSIUM CHANNEL, SUBFAMILY K"/>
    <property type="match status" value="1"/>
</dbReference>
<feature type="domain" description="Potassium channel" evidence="13">
    <location>
        <begin position="1520"/>
        <end position="1595"/>
    </location>
</feature>
<keyword evidence="15" id="KW-1185">Reference proteome</keyword>
<feature type="non-terminal residue" evidence="14">
    <location>
        <position position="1"/>
    </location>
</feature>
<evidence type="ECO:0000313" key="14">
    <source>
        <dbReference type="EMBL" id="KAG2469429.1"/>
    </source>
</evidence>
<dbReference type="PRINTS" id="PR01333">
    <property type="entry name" value="2POREKCHANEL"/>
</dbReference>
<feature type="region of interest" description="Disordered" evidence="11">
    <location>
        <begin position="1"/>
        <end position="51"/>
    </location>
</feature>
<feature type="compositionally biased region" description="Basic and acidic residues" evidence="11">
    <location>
        <begin position="1870"/>
        <end position="1879"/>
    </location>
</feature>
<feature type="transmembrane region" description="Helical" evidence="12">
    <location>
        <begin position="1691"/>
        <end position="1713"/>
    </location>
</feature>
<gene>
    <name evidence="14" type="primary">Kcnk4</name>
    <name evidence="14" type="ORF">GTO96_0004632</name>
</gene>
<keyword evidence="7 12" id="KW-0472">Membrane</keyword>
<keyword evidence="5 12" id="KW-1133">Transmembrane helix</keyword>
<dbReference type="SUPFAM" id="SSF81324">
    <property type="entry name" value="Voltage-gated potassium channels"/>
    <property type="match status" value="2"/>
</dbReference>
<feature type="compositionally biased region" description="Basic residues" evidence="11">
    <location>
        <begin position="1880"/>
        <end position="1894"/>
    </location>
</feature>
<dbReference type="GO" id="GO:0022841">
    <property type="term" value="F:potassium ion leak channel activity"/>
    <property type="evidence" value="ECO:0007669"/>
    <property type="project" value="TreeGrafter"/>
</dbReference>
<feature type="compositionally biased region" description="Acidic residues" evidence="11">
    <location>
        <begin position="1790"/>
        <end position="1801"/>
    </location>
</feature>
<evidence type="ECO:0000256" key="4">
    <source>
        <dbReference type="ARBA" id="ARBA00022958"/>
    </source>
</evidence>
<dbReference type="Proteomes" id="UP000886611">
    <property type="component" value="Unassembled WGS sequence"/>
</dbReference>
<feature type="transmembrane region" description="Helical" evidence="12">
    <location>
        <begin position="1543"/>
        <end position="1561"/>
    </location>
</feature>
<keyword evidence="3 9" id="KW-0812">Transmembrane</keyword>
<dbReference type="Gene3D" id="1.10.287.70">
    <property type="match status" value="1"/>
</dbReference>
<feature type="region of interest" description="Disordered" evidence="11">
    <location>
        <begin position="1782"/>
        <end position="1803"/>
    </location>
</feature>
<feature type="coiled-coil region" evidence="10">
    <location>
        <begin position="766"/>
        <end position="793"/>
    </location>
</feature>
<evidence type="ECO:0000256" key="8">
    <source>
        <dbReference type="ARBA" id="ARBA00023303"/>
    </source>
</evidence>
<dbReference type="InterPro" id="IPR003280">
    <property type="entry name" value="2pore_dom_K_chnl"/>
</dbReference>
<evidence type="ECO:0000256" key="2">
    <source>
        <dbReference type="ARBA" id="ARBA00022448"/>
    </source>
</evidence>
<evidence type="ECO:0000256" key="12">
    <source>
        <dbReference type="SAM" id="Phobius"/>
    </source>
</evidence>
<keyword evidence="4" id="KW-0630">Potassium</keyword>
<feature type="coiled-coil region" evidence="10">
    <location>
        <begin position="329"/>
        <end position="423"/>
    </location>
</feature>
<organism evidence="14 15">
    <name type="scientific">Polypterus senegalus</name>
    <name type="common">Senegal bichir</name>
    <dbReference type="NCBI Taxonomy" id="55291"/>
    <lineage>
        <taxon>Eukaryota</taxon>
        <taxon>Metazoa</taxon>
        <taxon>Chordata</taxon>
        <taxon>Craniata</taxon>
        <taxon>Vertebrata</taxon>
        <taxon>Euteleostomi</taxon>
        <taxon>Actinopterygii</taxon>
        <taxon>Polypteriformes</taxon>
        <taxon>Polypteridae</taxon>
        <taxon>Polypterus</taxon>
    </lineage>
</organism>
<evidence type="ECO:0000256" key="1">
    <source>
        <dbReference type="ARBA" id="ARBA00004141"/>
    </source>
</evidence>
<feature type="region of interest" description="Disordered" evidence="11">
    <location>
        <begin position="1866"/>
        <end position="1920"/>
    </location>
</feature>
<evidence type="ECO:0000256" key="10">
    <source>
        <dbReference type="SAM" id="Coils"/>
    </source>
</evidence>
<name>A0A8X7XKT0_POLSE</name>
<keyword evidence="8 9" id="KW-0407">Ion channel</keyword>
<evidence type="ECO:0000259" key="13">
    <source>
        <dbReference type="Pfam" id="PF07885"/>
    </source>
</evidence>
<sequence>MDSEISEQQRMILGFQEFHESKTEQREESYPVNQDEENGNSSFTSDDLSVKAPDTLEREIKRLKSDLKESQIELDQRLEELNIQRKAARDYQAKLKQTAKKHSVEIDKLQKTKDTFKERIDCLEKELEVKRTEVVNLKGVNASLEAQLNSLRDSRDLEKEIMQSDDALDHKNSSEAFQKQECALLYLKEEDTVNENTEFKDLKQNEKRKQVEQCCAINKEASLIVSVNNNNCNNNISSSHLVESELNESFSTDNNTTIIKELQENLSTKEALMKARDKELEDLQSKLHEMESLIHNRDMFALLKTIKESKDVHTSTDGMTDLLQLDLDMEKLHRKCRELVWEKDQAEKKTLEAQSKFDNLQSKINRETSQLTLAFETQSQNIENLLANLEERDNAVEQLSQELEVTKQKVSILQEENNVLSAKLCMHVSLDKKIEGLPEHLESRNKFEKVSKNKNEIEEQLTNKQQTPLEKMEAIFCERDTWFTTASISCSDEEEKIPFSITGNPAVRDTLSRTQIITEDYPNRMVSGVVETDFVNGKTLGTTEVLLTTVLEKQQRELNQSQDSNKQKENTFSPLNNFQMVINNEENYTSLLSVSSESCEKTIGCKIHEISEQRYTCSPVTEDLDLLNIVSYPQENGDSGSQQVVQTVDSNAQFPSEYKNLKLALEQSNKALQEQSDKVQRMIKEIEDAQTWKYMFIKEMAHILKSCREGGDQQKGITGNLQRMVQEFINKNLDDELSELQDTLEDYTAPVQQTEEKVTAIVLNQVKELHELVSNLTEEKNKLKDELELWKGQILGNSDSSSCSNMLVQPAKDTIVLVHETLVSLPCTMGKAVSLRTGAKVAETVSYLEKPKDSPPSHQVQNTPKDTIIHCKEDENDRKKCNITSDKNECVSSGMEISDGTILLVMDSKATVDSQTKFRDDVAGSHSPLHMDQLLHCHNQKNNEACLVNHTNTMQNYDNLKVGQNNLYISLEGETNVSKHSTDISKHSATESVTHKNIYTEEIRKLCDLDQIIDNQMNPIITLRTDRNFTLDEQSKDVDNAMTTFHIPEKARETGSLTNNLYVSGSDKMIEFRGATDQISNINNILVCQLKAINGDCQETGTPIAEKTLFEIQRLDKEKTTECLTNANFDSKPEVVDKVTMGERCKINKEDVYDFSCSSSEHMNKREHTTTHCIKPESEQKQLKFASPESESEYVTANVTDVAEEHWKNANVINTQHADNSDSALNVMEQQSRINDGSVFSPEEVKSLVLNEEELRMMENGIGNDSALLTWPESLKEHLGATSSEAETNLQLCSDLTLERYDHTVSSTSCESKALNERSWIDGEMITKELCSTELLPSSSQTEIHTKVQRKIENECPLHRDVQSVWTQTEHDMVPIFSDKLKDRTMSGVAELQSKQTQTENNCNWQKALKDSQTQTELLFGPEENKLEIETEIENIEDSSSVGDDKLLSLAFPLESNPAEIAERILRNRNRLSVAYDDTEYEPYGLPEVVMKGDCGVEDISRGCNHFGGLERVEEVFFILDVVLAVGSGVDPVSVSSNFSTRWDLASAFFFSGTIITTIGFGNISPKTDGGRLFCIFYALIGIPMFGILLAGVGDHLGTGLRKGIGKIEAIFLKWHVSPTVVRVISAVLFILIGCLLFVALPTVIFQKVEEWTFLEAVYFVIITLTTVGFGDYVAGGTGNDNESHWYKPLVWFWILLGLAYFASILTMIGNWLRVLSKKTRAEMEGLTAHASNWTQNMSVDLKHRGMDLNERFQKGGFKISRKGKPNTETLLKENALRSDYLSTTKEEQNQEEEEEEEEEVGSMYDVDFKEKSCSGSLDSREMKSRPVEEPVIEEMNEKDCSLDKDIDCSKPLDCLWENLAFIDESSDALSDHPDEVVGKSHKRRKQKRVRVIHRQKEPNGDISHGWGSLNRNRDKGENP</sequence>
<evidence type="ECO:0000256" key="6">
    <source>
        <dbReference type="ARBA" id="ARBA00023065"/>
    </source>
</evidence>
<protein>
    <submittedName>
        <fullName evidence="14">KCNK4 protein</fullName>
    </submittedName>
</protein>
<comment type="similarity">
    <text evidence="9">Belongs to the two pore domain potassium channel (TC 1.A.1.8) family.</text>
</comment>
<feature type="coiled-coil region" evidence="10">
    <location>
        <begin position="658"/>
        <end position="689"/>
    </location>
</feature>
<dbReference type="EMBL" id="JAATIS010000220">
    <property type="protein sequence ID" value="KAG2469429.1"/>
    <property type="molecule type" value="Genomic_DNA"/>
</dbReference>
<evidence type="ECO:0000256" key="7">
    <source>
        <dbReference type="ARBA" id="ARBA00023136"/>
    </source>
</evidence>
<dbReference type="GO" id="GO:0015271">
    <property type="term" value="F:outward rectifier potassium channel activity"/>
    <property type="evidence" value="ECO:0007669"/>
    <property type="project" value="TreeGrafter"/>
</dbReference>
<feature type="non-terminal residue" evidence="14">
    <location>
        <position position="1920"/>
    </location>
</feature>
<feature type="transmembrane region" description="Helical" evidence="12">
    <location>
        <begin position="1624"/>
        <end position="1646"/>
    </location>
</feature>
<proteinExistence type="inferred from homology"/>
<reference evidence="14 15" key="1">
    <citation type="journal article" date="2021" name="Cell">
        <title>Tracing the genetic footprints of vertebrate landing in non-teleost ray-finned fishes.</title>
        <authorList>
            <person name="Bi X."/>
            <person name="Wang K."/>
            <person name="Yang L."/>
            <person name="Pan H."/>
            <person name="Jiang H."/>
            <person name="Wei Q."/>
            <person name="Fang M."/>
            <person name="Yu H."/>
            <person name="Zhu C."/>
            <person name="Cai Y."/>
            <person name="He Y."/>
            <person name="Gan X."/>
            <person name="Zeng H."/>
            <person name="Yu D."/>
            <person name="Zhu Y."/>
            <person name="Jiang H."/>
            <person name="Qiu Q."/>
            <person name="Yang H."/>
            <person name="Zhang Y.E."/>
            <person name="Wang W."/>
            <person name="Zhu M."/>
            <person name="He S."/>
            <person name="Zhang G."/>
        </authorList>
    </citation>
    <scope>NUCLEOTIDE SEQUENCE [LARGE SCALE GENOMIC DNA]</scope>
    <source>
        <strain evidence="14">Bchr_013</strain>
    </source>
</reference>
<dbReference type="InterPro" id="IPR013099">
    <property type="entry name" value="K_chnl_dom"/>
</dbReference>
<feature type="compositionally biased region" description="Basic and acidic residues" evidence="11">
    <location>
        <begin position="17"/>
        <end position="29"/>
    </location>
</feature>
<evidence type="ECO:0000313" key="15">
    <source>
        <dbReference type="Proteomes" id="UP000886611"/>
    </source>
</evidence>